<dbReference type="AlphaFoldDB" id="A0A9J5WNT0"/>
<gene>
    <name evidence="2" type="ORF">H5410_057679</name>
</gene>
<protein>
    <submittedName>
        <fullName evidence="2">Uncharacterized protein</fullName>
    </submittedName>
</protein>
<feature type="compositionally biased region" description="Basic and acidic residues" evidence="1">
    <location>
        <begin position="129"/>
        <end position="138"/>
    </location>
</feature>
<name>A0A9J5WNT0_SOLCO</name>
<accession>A0A9J5WNT0</accession>
<evidence type="ECO:0000256" key="1">
    <source>
        <dbReference type="SAM" id="MobiDB-lite"/>
    </source>
</evidence>
<sequence>FGRVTLNATNAHAPQTYLDWDDKKTLWEELDKVVKGGILMVTYGQLQDVMMMYMRTLTLRISINEEFTFRLHELFKGDRGECNNYKFMSRENFTIQHKLVVMNCRRRIKMKRKMMMMMMRRRKRRRRKNKEEEEGGRG</sequence>
<proteinExistence type="predicted"/>
<dbReference type="EMBL" id="JACXVP010000011">
    <property type="protein sequence ID" value="KAG5577545.1"/>
    <property type="molecule type" value="Genomic_DNA"/>
</dbReference>
<organism evidence="2 3">
    <name type="scientific">Solanum commersonii</name>
    <name type="common">Commerson's wild potato</name>
    <name type="synonym">Commerson's nightshade</name>
    <dbReference type="NCBI Taxonomy" id="4109"/>
    <lineage>
        <taxon>Eukaryota</taxon>
        <taxon>Viridiplantae</taxon>
        <taxon>Streptophyta</taxon>
        <taxon>Embryophyta</taxon>
        <taxon>Tracheophyta</taxon>
        <taxon>Spermatophyta</taxon>
        <taxon>Magnoliopsida</taxon>
        <taxon>eudicotyledons</taxon>
        <taxon>Gunneridae</taxon>
        <taxon>Pentapetalae</taxon>
        <taxon>asterids</taxon>
        <taxon>lamiids</taxon>
        <taxon>Solanales</taxon>
        <taxon>Solanaceae</taxon>
        <taxon>Solanoideae</taxon>
        <taxon>Solaneae</taxon>
        <taxon>Solanum</taxon>
    </lineage>
</organism>
<feature type="region of interest" description="Disordered" evidence="1">
    <location>
        <begin position="118"/>
        <end position="138"/>
    </location>
</feature>
<keyword evidence="3" id="KW-1185">Reference proteome</keyword>
<feature type="non-terminal residue" evidence="2">
    <location>
        <position position="138"/>
    </location>
</feature>
<comment type="caution">
    <text evidence="2">The sequence shown here is derived from an EMBL/GenBank/DDBJ whole genome shotgun (WGS) entry which is preliminary data.</text>
</comment>
<reference evidence="2 3" key="1">
    <citation type="submission" date="2020-09" db="EMBL/GenBank/DDBJ databases">
        <title>De no assembly of potato wild relative species, Solanum commersonii.</title>
        <authorList>
            <person name="Cho K."/>
        </authorList>
    </citation>
    <scope>NUCLEOTIDE SEQUENCE [LARGE SCALE GENOMIC DNA]</scope>
    <source>
        <strain evidence="2">LZ3.2</strain>
        <tissue evidence="2">Leaf</tissue>
    </source>
</reference>
<evidence type="ECO:0000313" key="2">
    <source>
        <dbReference type="EMBL" id="KAG5577545.1"/>
    </source>
</evidence>
<evidence type="ECO:0000313" key="3">
    <source>
        <dbReference type="Proteomes" id="UP000824120"/>
    </source>
</evidence>
<feature type="compositionally biased region" description="Basic residues" evidence="1">
    <location>
        <begin position="118"/>
        <end position="128"/>
    </location>
</feature>
<dbReference type="Proteomes" id="UP000824120">
    <property type="component" value="Chromosome 11"/>
</dbReference>